<keyword evidence="2" id="KW-1185">Reference proteome</keyword>
<comment type="caution">
    <text evidence="1">The sequence shown here is derived from an EMBL/GenBank/DDBJ whole genome shotgun (WGS) entry which is preliminary data.</text>
</comment>
<dbReference type="AlphaFoldDB" id="A0A4Z1BC00"/>
<evidence type="ECO:0000313" key="1">
    <source>
        <dbReference type="EMBL" id="TGN26084.1"/>
    </source>
</evidence>
<evidence type="ECO:0000313" key="2">
    <source>
        <dbReference type="Proteomes" id="UP000297998"/>
    </source>
</evidence>
<sequence>MKYISKYNCDVFDVTFRGNLITVYENNLLIDGNKIDGKFNGFSRIDDKLFTYDINAGKTIFYSINTLESIYSLNNYLGIRNDIDKRKNRCNYFGQYESIDNEYWVFIDKNTYEIISFFEINIYNRSLSLIKDECFISKNKDLITLKNIINNETIWQQSFTDLLDSEEVLLRYYYVYQEKLILHLRTNGLSQNKYVSIVLDVNTGKELYRTEETLGKKLINGLGYTLYDQTLWISNPETYEVNRIDLSETLFPLNKIIDDKIGDVDLGKTEVKFRFSPDYFTVEYPYLYFSEQRGQQVGALNIETMELVFHTEIEEKGLVKDLKSSNGKFFVHTTENNLYVFG</sequence>
<evidence type="ECO:0008006" key="3">
    <source>
        <dbReference type="Google" id="ProtNLM"/>
    </source>
</evidence>
<name>A0A4Z1BC00_9FLAO</name>
<dbReference type="Proteomes" id="UP000297998">
    <property type="component" value="Unassembled WGS sequence"/>
</dbReference>
<organism evidence="1 2">
    <name type="scientific">Empedobacter tilapiae</name>
    <dbReference type="NCBI Taxonomy" id="2491114"/>
    <lineage>
        <taxon>Bacteria</taxon>
        <taxon>Pseudomonadati</taxon>
        <taxon>Bacteroidota</taxon>
        <taxon>Flavobacteriia</taxon>
        <taxon>Flavobacteriales</taxon>
        <taxon>Weeksellaceae</taxon>
        <taxon>Empedobacter</taxon>
    </lineage>
</organism>
<proteinExistence type="predicted"/>
<protein>
    <recommendedName>
        <fullName evidence="3">WG repeat-containing protein</fullName>
    </recommendedName>
</protein>
<dbReference type="RefSeq" id="WP_135836058.1">
    <property type="nucleotide sequence ID" value="NZ_SRPE01000008.1"/>
</dbReference>
<reference evidence="1 2" key="1">
    <citation type="submission" date="2019-03" db="EMBL/GenBank/DDBJ databases">
        <title>Empedobacter tilapiae sp. nov., isolated from an intestine of Nile tilapia Oreochromis niloticus.</title>
        <authorList>
            <person name="Kim Y.-O."/>
            <person name="Yoon J.-H."/>
        </authorList>
    </citation>
    <scope>NUCLEOTIDE SEQUENCE [LARGE SCALE GENOMIC DNA]</scope>
    <source>
        <strain evidence="1 2">MRS2</strain>
    </source>
</reference>
<dbReference type="EMBL" id="SRPE01000008">
    <property type="protein sequence ID" value="TGN26084.1"/>
    <property type="molecule type" value="Genomic_DNA"/>
</dbReference>
<gene>
    <name evidence="1" type="ORF">E4J94_12065</name>
</gene>
<accession>A0A4Z1BC00</accession>